<keyword evidence="4" id="KW-0963">Cytoplasm</keyword>
<dbReference type="InterPro" id="IPR027417">
    <property type="entry name" value="P-loop_NTPase"/>
</dbReference>
<name>A0A1B2I533_9BACT</name>
<dbReference type="GO" id="GO:0002949">
    <property type="term" value="P:tRNA threonylcarbamoyladenosine modification"/>
    <property type="evidence" value="ECO:0007669"/>
    <property type="project" value="InterPro"/>
</dbReference>
<dbReference type="SUPFAM" id="SSF52540">
    <property type="entry name" value="P-loop containing nucleoside triphosphate hydrolases"/>
    <property type="match status" value="1"/>
</dbReference>
<evidence type="ECO:0000313" key="11">
    <source>
        <dbReference type="EMBL" id="ANZ45091.1"/>
    </source>
</evidence>
<keyword evidence="5" id="KW-0819">tRNA processing</keyword>
<evidence type="ECO:0000256" key="4">
    <source>
        <dbReference type="ARBA" id="ARBA00022490"/>
    </source>
</evidence>
<dbReference type="GO" id="GO:0016740">
    <property type="term" value="F:transferase activity"/>
    <property type="evidence" value="ECO:0007669"/>
    <property type="project" value="UniProtKB-KW"/>
</dbReference>
<evidence type="ECO:0000256" key="7">
    <source>
        <dbReference type="ARBA" id="ARBA00022741"/>
    </source>
</evidence>
<gene>
    <name evidence="11" type="ORF">BED41_08375</name>
</gene>
<dbReference type="AlphaFoldDB" id="A0A1B2I533"/>
<comment type="similarity">
    <text evidence="2">Belongs to the TsaE family.</text>
</comment>
<organism evidence="11 12">
    <name type="scientific">Cloacibacillus porcorum</name>
    <dbReference type="NCBI Taxonomy" id="1197717"/>
    <lineage>
        <taxon>Bacteria</taxon>
        <taxon>Thermotogati</taxon>
        <taxon>Synergistota</taxon>
        <taxon>Synergistia</taxon>
        <taxon>Synergistales</taxon>
        <taxon>Synergistaceae</taxon>
        <taxon>Cloacibacillus</taxon>
    </lineage>
</organism>
<dbReference type="GO" id="GO:0046872">
    <property type="term" value="F:metal ion binding"/>
    <property type="evidence" value="ECO:0007669"/>
    <property type="project" value="UniProtKB-KW"/>
</dbReference>
<protein>
    <recommendedName>
        <fullName evidence="3">tRNA threonylcarbamoyladenosine biosynthesis protein TsaE</fullName>
    </recommendedName>
    <alternativeName>
        <fullName evidence="10">t(6)A37 threonylcarbamoyladenosine biosynthesis protein TsaE</fullName>
    </alternativeName>
</protein>
<keyword evidence="12" id="KW-1185">Reference proteome</keyword>
<dbReference type="KEGG" id="cpor:BED41_08375"/>
<accession>A0A1B2I533</accession>
<evidence type="ECO:0000256" key="6">
    <source>
        <dbReference type="ARBA" id="ARBA00022723"/>
    </source>
</evidence>
<keyword evidence="11" id="KW-0808">Transferase</keyword>
<evidence type="ECO:0000256" key="9">
    <source>
        <dbReference type="ARBA" id="ARBA00022842"/>
    </source>
</evidence>
<dbReference type="GO" id="GO:0005737">
    <property type="term" value="C:cytoplasm"/>
    <property type="evidence" value="ECO:0007669"/>
    <property type="project" value="UniProtKB-SubCell"/>
</dbReference>
<dbReference type="PANTHER" id="PTHR33540">
    <property type="entry name" value="TRNA THREONYLCARBAMOYLADENOSINE BIOSYNTHESIS PROTEIN TSAE"/>
    <property type="match status" value="1"/>
</dbReference>
<keyword evidence="6" id="KW-0479">Metal-binding</keyword>
<comment type="subcellular location">
    <subcellularLocation>
        <location evidence="1">Cytoplasm</location>
    </subcellularLocation>
</comment>
<dbReference type="PANTHER" id="PTHR33540:SF2">
    <property type="entry name" value="TRNA THREONYLCARBAMOYLADENOSINE BIOSYNTHESIS PROTEIN TSAE"/>
    <property type="match status" value="1"/>
</dbReference>
<reference evidence="11" key="1">
    <citation type="submission" date="2016-08" db="EMBL/GenBank/DDBJ databases">
        <title>Complete genome of Cloacibacillus porcorum.</title>
        <authorList>
            <person name="Looft T."/>
            <person name="Bayles D.O."/>
            <person name="Alt D.P."/>
        </authorList>
    </citation>
    <scope>NUCLEOTIDE SEQUENCE [LARGE SCALE GENOMIC DNA]</scope>
    <source>
        <strain evidence="11">CL-84</strain>
    </source>
</reference>
<keyword evidence="9" id="KW-0460">Magnesium</keyword>
<dbReference type="InterPro" id="IPR003442">
    <property type="entry name" value="T6A_TsaE"/>
</dbReference>
<proteinExistence type="inferred from homology"/>
<evidence type="ECO:0000256" key="10">
    <source>
        <dbReference type="ARBA" id="ARBA00032441"/>
    </source>
</evidence>
<dbReference type="EMBL" id="CP016757">
    <property type="protein sequence ID" value="ANZ45091.1"/>
    <property type="molecule type" value="Genomic_DNA"/>
</dbReference>
<evidence type="ECO:0000256" key="8">
    <source>
        <dbReference type="ARBA" id="ARBA00022840"/>
    </source>
</evidence>
<dbReference type="STRING" id="1197717.BED41_08375"/>
<evidence type="ECO:0000256" key="1">
    <source>
        <dbReference type="ARBA" id="ARBA00004496"/>
    </source>
</evidence>
<keyword evidence="8" id="KW-0067">ATP-binding</keyword>
<evidence type="ECO:0000313" key="12">
    <source>
        <dbReference type="Proteomes" id="UP000093044"/>
    </source>
</evidence>
<sequence>MGKALGNAAYPGLLVLLKGSLGMGKTKLTQGVGHALGYERVKSPTFIIMSEYEGAVPLLHADLYRLEDEAEINSLGIEEYLEEGFTAVVEWAERWTEAPDGDRIDVEFEAAPGDGESRSLTFTGYGEAACEALRRVVEEIKTMVSAE</sequence>
<dbReference type="Proteomes" id="UP000093044">
    <property type="component" value="Chromosome"/>
</dbReference>
<dbReference type="Gene3D" id="3.40.50.300">
    <property type="entry name" value="P-loop containing nucleotide triphosphate hydrolases"/>
    <property type="match status" value="1"/>
</dbReference>
<keyword evidence="7" id="KW-0547">Nucleotide-binding</keyword>
<dbReference type="NCBIfam" id="TIGR00150">
    <property type="entry name" value="T6A_YjeE"/>
    <property type="match status" value="1"/>
</dbReference>
<dbReference type="Pfam" id="PF02367">
    <property type="entry name" value="TsaE"/>
    <property type="match status" value="1"/>
</dbReference>
<evidence type="ECO:0000256" key="5">
    <source>
        <dbReference type="ARBA" id="ARBA00022694"/>
    </source>
</evidence>
<evidence type="ECO:0000256" key="2">
    <source>
        <dbReference type="ARBA" id="ARBA00007599"/>
    </source>
</evidence>
<evidence type="ECO:0000256" key="3">
    <source>
        <dbReference type="ARBA" id="ARBA00019010"/>
    </source>
</evidence>
<dbReference type="GO" id="GO:0005524">
    <property type="term" value="F:ATP binding"/>
    <property type="evidence" value="ECO:0007669"/>
    <property type="project" value="UniProtKB-KW"/>
</dbReference>